<evidence type="ECO:0000256" key="3">
    <source>
        <dbReference type="ARBA" id="ARBA00022989"/>
    </source>
</evidence>
<sequence length="309" mass="31929">MVETPVWGAVAAPLLLAVLAYGAAALAALLRAHAAGAAPTAGLAAPGREAARLLVGQRRSVPGADTLLRQSGVALVPVAATMAVLVVPLGGRVVGDLSVGVVWFNAMEVLIWAAVWLAGWGADSVWGLLGAYRFLALGLAYELPHMFALITAAVGAGSLRVGDIVAAQQDVWFAAVMPVAFAVYLLSALAMAFWGPLDQAVGRDVAGGVAAELSGVDALVLRTGRYLMLAAASAMAVPLFLGGGAGPLLPDWLWSLLKTAAVLAVLVWLAHRLPTVRVDRFVEVGWVVLLPVTLLQALAVSVFVLLEWV</sequence>
<keyword evidence="3 6" id="KW-1133">Transmembrane helix</keyword>
<dbReference type="GO" id="GO:0003954">
    <property type="term" value="F:NADH dehydrogenase activity"/>
    <property type="evidence" value="ECO:0007669"/>
    <property type="project" value="TreeGrafter"/>
</dbReference>
<comment type="similarity">
    <text evidence="5">Belongs to the complex I subunit 1 family.</text>
</comment>
<dbReference type="Proteomes" id="UP000265719">
    <property type="component" value="Chromosome"/>
</dbReference>
<dbReference type="EMBL" id="CP063196">
    <property type="protein sequence ID" value="UOE20915.1"/>
    <property type="molecule type" value="Genomic_DNA"/>
</dbReference>
<keyword evidence="2 5" id="KW-0812">Transmembrane</keyword>
<accession>A0AA97LZC5</accession>
<feature type="transmembrane region" description="Helical" evidence="6">
    <location>
        <begin position="227"/>
        <end position="246"/>
    </location>
</feature>
<protein>
    <submittedName>
        <fullName evidence="7">NADH-quinone oxidoreductase subunit H</fullName>
    </submittedName>
</protein>
<dbReference type="KEGG" id="thao:NI17_007005"/>
<dbReference type="RefSeq" id="WP_068693445.1">
    <property type="nucleotide sequence ID" value="NZ_CP063196.1"/>
</dbReference>
<keyword evidence="5" id="KW-0520">NAD</keyword>
<proteinExistence type="inferred from homology"/>
<dbReference type="InterPro" id="IPR001694">
    <property type="entry name" value="NADH_UbQ_OxRdtase_su1/FPO"/>
</dbReference>
<comment type="subcellular location">
    <subcellularLocation>
        <location evidence="5">Cell membrane</location>
        <topology evidence="5">Multi-pass membrane protein</topology>
    </subcellularLocation>
    <subcellularLocation>
        <location evidence="1">Membrane</location>
        <topology evidence="1">Multi-pass membrane protein</topology>
    </subcellularLocation>
</comment>
<dbReference type="PANTHER" id="PTHR11432">
    <property type="entry name" value="NADH DEHYDROGENASE SUBUNIT 1"/>
    <property type="match status" value="1"/>
</dbReference>
<gene>
    <name evidence="7" type="ORF">NI17_007005</name>
</gene>
<feature type="transmembrane region" description="Helical" evidence="6">
    <location>
        <begin position="171"/>
        <end position="194"/>
    </location>
</feature>
<evidence type="ECO:0000256" key="1">
    <source>
        <dbReference type="ARBA" id="ARBA00004141"/>
    </source>
</evidence>
<evidence type="ECO:0000256" key="4">
    <source>
        <dbReference type="ARBA" id="ARBA00023136"/>
    </source>
</evidence>
<name>A0AA97LZC5_9ACTN</name>
<keyword evidence="8" id="KW-1185">Reference proteome</keyword>
<evidence type="ECO:0000313" key="7">
    <source>
        <dbReference type="EMBL" id="UOE20915.1"/>
    </source>
</evidence>
<keyword evidence="4 6" id="KW-0472">Membrane</keyword>
<organism evidence="7 8">
    <name type="scientific">Thermobifida halotolerans</name>
    <dbReference type="NCBI Taxonomy" id="483545"/>
    <lineage>
        <taxon>Bacteria</taxon>
        <taxon>Bacillati</taxon>
        <taxon>Actinomycetota</taxon>
        <taxon>Actinomycetes</taxon>
        <taxon>Streptosporangiales</taxon>
        <taxon>Nocardiopsidaceae</taxon>
        <taxon>Thermobifida</taxon>
    </lineage>
</organism>
<evidence type="ECO:0000313" key="8">
    <source>
        <dbReference type="Proteomes" id="UP000265719"/>
    </source>
</evidence>
<feature type="transmembrane region" description="Helical" evidence="6">
    <location>
        <begin position="68"/>
        <end position="89"/>
    </location>
</feature>
<dbReference type="Pfam" id="PF00146">
    <property type="entry name" value="NADHdh"/>
    <property type="match status" value="1"/>
</dbReference>
<feature type="transmembrane region" description="Helical" evidence="6">
    <location>
        <begin position="252"/>
        <end position="269"/>
    </location>
</feature>
<evidence type="ECO:0000256" key="2">
    <source>
        <dbReference type="ARBA" id="ARBA00022692"/>
    </source>
</evidence>
<dbReference type="PANTHER" id="PTHR11432:SF3">
    <property type="entry name" value="NADH-UBIQUINONE OXIDOREDUCTASE CHAIN 1"/>
    <property type="match status" value="1"/>
</dbReference>
<evidence type="ECO:0000256" key="5">
    <source>
        <dbReference type="RuleBase" id="RU000471"/>
    </source>
</evidence>
<dbReference type="GO" id="GO:0005886">
    <property type="term" value="C:plasma membrane"/>
    <property type="evidence" value="ECO:0007669"/>
    <property type="project" value="UniProtKB-SubCell"/>
</dbReference>
<dbReference type="AlphaFoldDB" id="A0AA97LZC5"/>
<feature type="transmembrane region" description="Helical" evidence="6">
    <location>
        <begin position="281"/>
        <end position="306"/>
    </location>
</feature>
<feature type="transmembrane region" description="Helical" evidence="6">
    <location>
        <begin position="134"/>
        <end position="159"/>
    </location>
</feature>
<evidence type="ECO:0000256" key="6">
    <source>
        <dbReference type="SAM" id="Phobius"/>
    </source>
</evidence>
<feature type="transmembrane region" description="Helical" evidence="6">
    <location>
        <begin position="101"/>
        <end position="122"/>
    </location>
</feature>
<dbReference type="GO" id="GO:0009060">
    <property type="term" value="P:aerobic respiration"/>
    <property type="evidence" value="ECO:0007669"/>
    <property type="project" value="TreeGrafter"/>
</dbReference>
<reference evidence="7" key="1">
    <citation type="submission" date="2020-10" db="EMBL/GenBank/DDBJ databases">
        <title>De novo genome project of the cellulose decomposer Thermobifida halotolerans type strain.</title>
        <authorList>
            <person name="Nagy I."/>
            <person name="Horvath B."/>
            <person name="Kukolya J."/>
            <person name="Nagy I."/>
            <person name="Orsini M."/>
        </authorList>
    </citation>
    <scope>NUCLEOTIDE SEQUENCE</scope>
    <source>
        <strain evidence="7">DSM 44931</strain>
    </source>
</reference>